<evidence type="ECO:0000313" key="5">
    <source>
        <dbReference type="EMBL" id="GAT26862.1"/>
    </source>
</evidence>
<keyword evidence="7" id="KW-1185">Reference proteome</keyword>
<dbReference type="VEuPathDB" id="FungiDB:ASPFODRAFT_176586"/>
<dbReference type="PRINTS" id="PR00143">
    <property type="entry name" value="CITRTSNTHASE"/>
</dbReference>
<evidence type="ECO:0000313" key="4">
    <source>
        <dbReference type="EMBL" id="BCR96094.1"/>
    </source>
</evidence>
<dbReference type="InterPro" id="IPR019810">
    <property type="entry name" value="Citrate_synthase_AS"/>
</dbReference>
<dbReference type="PANTHER" id="PTHR11739">
    <property type="entry name" value="CITRATE SYNTHASE"/>
    <property type="match status" value="1"/>
</dbReference>
<dbReference type="GeneID" id="64957419"/>
<reference evidence="5 6" key="1">
    <citation type="journal article" date="2016" name="DNA Res.">
        <title>Genome sequence of Aspergillus luchuensis NBRC 4314.</title>
        <authorList>
            <person name="Yamada O."/>
            <person name="Machida M."/>
            <person name="Hosoyama A."/>
            <person name="Goto M."/>
            <person name="Takahashi T."/>
            <person name="Futagami T."/>
            <person name="Yamagata Y."/>
            <person name="Takeuchi M."/>
            <person name="Kobayashi T."/>
            <person name="Koike H."/>
            <person name="Abe K."/>
            <person name="Asai K."/>
            <person name="Arita M."/>
            <person name="Fujita N."/>
            <person name="Fukuda K."/>
            <person name="Higa K."/>
            <person name="Horikawa H."/>
            <person name="Ishikawa T."/>
            <person name="Jinno K."/>
            <person name="Kato Y."/>
            <person name="Kirimura K."/>
            <person name="Mizutani O."/>
            <person name="Nakasone K."/>
            <person name="Sano M."/>
            <person name="Shiraishi Y."/>
            <person name="Tsukahara M."/>
            <person name="Gomi K."/>
        </authorList>
    </citation>
    <scope>NUCLEOTIDE SEQUENCE [LARGE SCALE GENOMIC DNA]</scope>
    <source>
        <strain evidence="5 6">RIB 2604</strain>
    </source>
</reference>
<gene>
    <name evidence="4" type="ORF">AKAW2_21034S</name>
    <name evidence="5" type="ORF">RIB2604_02105450</name>
</gene>
<dbReference type="GO" id="GO:0005759">
    <property type="term" value="C:mitochondrial matrix"/>
    <property type="evidence" value="ECO:0007669"/>
    <property type="project" value="TreeGrafter"/>
</dbReference>
<sequence>MDQSLTDYLGVSIRPFELFRPRLDGLGQMAAATPDEVQICASEPDKSQQNQDRSSDNPSQTHRIPFYIMAYTLASWLGRLFDAGKSLLPLQGNYINALLEQELPGEREGTLTVRDNRTGSKYTIPIVRNSVPAMGFRQICVDRAGKSPRQQFEDGLRLIDPGYRNTAVKMSSITYINGNEGVILYRGHPLASLIGKSYEEITHLLIWGSLPTPEERLRFQRRIAEAMMVVPENVKQLVATFPRNTPPMVILCAVLTGYLADQPELIPAHAGANLYNRRPEMVDEQIIRTLAVTAIAGSIAHCHMKGEELRAADPNLSYIENILWMGRYVDNNAAITREKAAEILTKAWSLYADHEMTNSTSAFLHVSSSLADPLSAMAACCMSGYGLLHGGAIDAAYRGMREIGGPENVPKLIEKVINKECRLSGYGHRIYKQVDPRAKYVREMLDELTRDRDIREMDPVLQVAMEIDRIASTHEYFVKRNLQANADLYGSFVYTALGIDSQFATVLAATARVSGVMAHWKEQTERAPDLWRPLQVYVPN</sequence>
<dbReference type="EMBL" id="AP024426">
    <property type="protein sequence ID" value="BCR96094.1"/>
    <property type="molecule type" value="Genomic_DNA"/>
</dbReference>
<evidence type="ECO:0000256" key="1">
    <source>
        <dbReference type="ARBA" id="ARBA00010566"/>
    </source>
</evidence>
<dbReference type="Proteomes" id="UP000661280">
    <property type="component" value="Chromosome 2"/>
</dbReference>
<dbReference type="AlphaFoldDB" id="A0A146FNQ8"/>
<dbReference type="EMBL" id="BCWF01000021">
    <property type="protein sequence ID" value="GAT26862.1"/>
    <property type="molecule type" value="Genomic_DNA"/>
</dbReference>
<organism evidence="5 6">
    <name type="scientific">Aspergillus kawachii</name>
    <name type="common">White koji mold</name>
    <name type="synonym">Aspergillus awamori var. kawachi</name>
    <dbReference type="NCBI Taxonomy" id="1069201"/>
    <lineage>
        <taxon>Eukaryota</taxon>
        <taxon>Fungi</taxon>
        <taxon>Dikarya</taxon>
        <taxon>Ascomycota</taxon>
        <taxon>Pezizomycotina</taxon>
        <taxon>Eurotiomycetes</taxon>
        <taxon>Eurotiomycetidae</taxon>
        <taxon>Eurotiales</taxon>
        <taxon>Aspergillaceae</taxon>
        <taxon>Aspergillus</taxon>
        <taxon>Aspergillus subgen. Circumdati</taxon>
    </lineage>
</organism>
<dbReference type="PANTHER" id="PTHR11739:SF4">
    <property type="entry name" value="CITRATE SYNTHASE, PEROXISOMAL"/>
    <property type="match status" value="1"/>
</dbReference>
<accession>A0A146FNQ8</accession>
<comment type="similarity">
    <text evidence="1 3">Belongs to the citrate synthase family.</text>
</comment>
<keyword evidence="2 3" id="KW-0808">Transferase</keyword>
<dbReference type="PROSITE" id="PS00480">
    <property type="entry name" value="CITRATE_SYNTHASE"/>
    <property type="match status" value="1"/>
</dbReference>
<evidence type="ECO:0000256" key="3">
    <source>
        <dbReference type="RuleBase" id="RU000441"/>
    </source>
</evidence>
<name>A0A146FNQ8_ASPKA</name>
<dbReference type="InterPro" id="IPR016143">
    <property type="entry name" value="Citrate_synth-like_sm_a-sub"/>
</dbReference>
<evidence type="ECO:0000313" key="7">
    <source>
        <dbReference type="Proteomes" id="UP000661280"/>
    </source>
</evidence>
<reference evidence="4" key="4">
    <citation type="submission" date="2021-02" db="EMBL/GenBank/DDBJ databases">
        <title>Aspergillus luchuensis mut. kawachii IFO 4304 genome sequence.</title>
        <authorList>
            <person name="Mori K."/>
            <person name="Kadooka C."/>
            <person name="Goto M."/>
            <person name="Futagami T."/>
        </authorList>
    </citation>
    <scope>NUCLEOTIDE SEQUENCE</scope>
    <source>
        <strain evidence="4">IFO 4308</strain>
    </source>
</reference>
<protein>
    <recommendedName>
        <fullName evidence="3">Citrate synthase</fullName>
    </recommendedName>
</protein>
<dbReference type="Gene3D" id="1.10.580.10">
    <property type="entry name" value="Citrate Synthase, domain 1"/>
    <property type="match status" value="1"/>
</dbReference>
<dbReference type="CDD" id="cd06107">
    <property type="entry name" value="EcCS_AthCS-per_like"/>
    <property type="match status" value="1"/>
</dbReference>
<evidence type="ECO:0000256" key="2">
    <source>
        <dbReference type="ARBA" id="ARBA00022679"/>
    </source>
</evidence>
<reference evidence="4" key="3">
    <citation type="submission" date="2021-01" db="EMBL/GenBank/DDBJ databases">
        <authorList>
            <consortium name="Aspergillus luchuensis mut. kawachii IFO 4304 genome sequencing consortium"/>
            <person name="Kazuki M."/>
            <person name="Futagami T."/>
        </authorList>
    </citation>
    <scope>NUCLEOTIDE SEQUENCE</scope>
    <source>
        <strain evidence="4">IFO 4308</strain>
    </source>
</reference>
<dbReference type="InterPro" id="IPR016142">
    <property type="entry name" value="Citrate_synth-like_lrg_a-sub"/>
</dbReference>
<dbReference type="GO" id="GO:0006099">
    <property type="term" value="P:tricarboxylic acid cycle"/>
    <property type="evidence" value="ECO:0007669"/>
    <property type="project" value="TreeGrafter"/>
</dbReference>
<dbReference type="Pfam" id="PF00285">
    <property type="entry name" value="Citrate_synt"/>
    <property type="match status" value="1"/>
</dbReference>
<dbReference type="KEGG" id="aluc:AKAW2_21034S"/>
<proteinExistence type="inferred from homology"/>
<dbReference type="Gene3D" id="1.10.230.10">
    <property type="entry name" value="Cytochrome P450-Terp, domain 2"/>
    <property type="match status" value="1"/>
</dbReference>
<dbReference type="InterPro" id="IPR002020">
    <property type="entry name" value="Citrate_synthase"/>
</dbReference>
<dbReference type="RefSeq" id="XP_041539860.1">
    <property type="nucleotide sequence ID" value="XM_041685814.1"/>
</dbReference>
<evidence type="ECO:0000313" key="6">
    <source>
        <dbReference type="Proteomes" id="UP000075230"/>
    </source>
</evidence>
<dbReference type="Proteomes" id="UP000075230">
    <property type="component" value="Unassembled WGS sequence"/>
</dbReference>
<dbReference type="InterPro" id="IPR036969">
    <property type="entry name" value="Citrate_synthase_sf"/>
</dbReference>
<dbReference type="OrthoDB" id="435022at2759"/>
<reference evidence="6" key="2">
    <citation type="submission" date="2016-02" db="EMBL/GenBank/DDBJ databases">
        <title>Genome sequencing of Aspergillus luchuensis NBRC 4314.</title>
        <authorList>
            <person name="Yamada O."/>
        </authorList>
    </citation>
    <scope>NUCLEOTIDE SEQUENCE [LARGE SCALE GENOMIC DNA]</scope>
    <source>
        <strain evidence="6">RIB 2604</strain>
    </source>
</reference>
<dbReference type="GO" id="GO:0046912">
    <property type="term" value="F:acyltransferase activity, acyl groups converted into alkyl on transfer"/>
    <property type="evidence" value="ECO:0007669"/>
    <property type="project" value="InterPro"/>
</dbReference>
<dbReference type="SUPFAM" id="SSF48256">
    <property type="entry name" value="Citrate synthase"/>
    <property type="match status" value="1"/>
</dbReference>
<dbReference type="GO" id="GO:0005975">
    <property type="term" value="P:carbohydrate metabolic process"/>
    <property type="evidence" value="ECO:0007669"/>
    <property type="project" value="TreeGrafter"/>
</dbReference>